<sequence>MKQDSIFTVEKFRAAKKQTTGSDPIKTVELLADKYILTKNEEAGILRHFITANDNSAFGLINAVTRASQDIEDYNRATELERLGGELLSLPADNRILALPDTHKMINVTPQAAFA</sequence>
<dbReference type="Proteomes" id="UP001239167">
    <property type="component" value="Unassembled WGS sequence"/>
</dbReference>
<comment type="caution">
    <text evidence="1">The sequence shown here is derived from an EMBL/GenBank/DDBJ whole genome shotgun (WGS) entry which is preliminary data.</text>
</comment>
<name>A0ABT9Y5R8_9FIRM</name>
<organism evidence="1 2">
    <name type="scientific">Pectinatus haikarae</name>
    <dbReference type="NCBI Taxonomy" id="349096"/>
    <lineage>
        <taxon>Bacteria</taxon>
        <taxon>Bacillati</taxon>
        <taxon>Bacillota</taxon>
        <taxon>Negativicutes</taxon>
        <taxon>Selenomonadales</taxon>
        <taxon>Selenomonadaceae</taxon>
        <taxon>Pectinatus</taxon>
    </lineage>
</organism>
<dbReference type="EMBL" id="JAUSUE010000003">
    <property type="protein sequence ID" value="MDQ0202860.1"/>
    <property type="molecule type" value="Genomic_DNA"/>
</dbReference>
<evidence type="ECO:0000313" key="2">
    <source>
        <dbReference type="Proteomes" id="UP001239167"/>
    </source>
</evidence>
<protein>
    <submittedName>
        <fullName evidence="1">Uncharacterized protein</fullName>
    </submittedName>
</protein>
<evidence type="ECO:0000313" key="1">
    <source>
        <dbReference type="EMBL" id="MDQ0202860.1"/>
    </source>
</evidence>
<dbReference type="RefSeq" id="WP_432748953.1">
    <property type="nucleotide sequence ID" value="NZ_CP116940.1"/>
</dbReference>
<reference evidence="1 2" key="1">
    <citation type="submission" date="2023-07" db="EMBL/GenBank/DDBJ databases">
        <title>Genomic Encyclopedia of Type Strains, Phase IV (KMG-IV): sequencing the most valuable type-strain genomes for metagenomic binning, comparative biology and taxonomic classification.</title>
        <authorList>
            <person name="Goeker M."/>
        </authorList>
    </citation>
    <scope>NUCLEOTIDE SEQUENCE [LARGE SCALE GENOMIC DNA]</scope>
    <source>
        <strain evidence="1 2">DSM 16980</strain>
    </source>
</reference>
<gene>
    <name evidence="1" type="ORF">J2S01_000556</name>
</gene>
<proteinExistence type="predicted"/>
<keyword evidence="2" id="KW-1185">Reference proteome</keyword>
<accession>A0ABT9Y5R8</accession>